<dbReference type="Proteomes" id="UP000190848">
    <property type="component" value="Chromosome"/>
</dbReference>
<evidence type="ECO:0000256" key="1">
    <source>
        <dbReference type="SAM" id="Phobius"/>
    </source>
</evidence>
<reference evidence="2 3" key="1">
    <citation type="submission" date="2016-07" db="EMBL/GenBank/DDBJ databases">
        <title>Revisiting the taxonomy of the Elizabethkingia Genus using Whole-Genome Sequencing, Optical Mapping, and MALDI-TOF, along with proposal of three novel Elizabethkingia species: Elizabethkingia bruuniana sp. nov., Elizabethkingia ursingii sp. nov., and Elizabethkingia occulta sp. nov.</title>
        <authorList>
            <person name="Nicholson A.C."/>
        </authorList>
    </citation>
    <scope>NUCLEOTIDE SEQUENCE [LARGE SCALE GENOMIC DNA]</scope>
    <source>
        <strain evidence="2 3">F3201</strain>
    </source>
</reference>
<keyword evidence="1" id="KW-1133">Transmembrane helix</keyword>
<organism evidence="2 3">
    <name type="scientific">Elizabethkingia anophelis</name>
    <dbReference type="NCBI Taxonomy" id="1117645"/>
    <lineage>
        <taxon>Bacteria</taxon>
        <taxon>Pseudomonadati</taxon>
        <taxon>Bacteroidota</taxon>
        <taxon>Flavobacteriia</taxon>
        <taxon>Flavobacteriales</taxon>
        <taxon>Weeksellaceae</taxon>
        <taxon>Elizabethkingia</taxon>
    </lineage>
</organism>
<evidence type="ECO:0000313" key="3">
    <source>
        <dbReference type="Proteomes" id="UP000190848"/>
    </source>
</evidence>
<keyword evidence="1" id="KW-0812">Transmembrane</keyword>
<dbReference type="AlphaFoldDB" id="A0AAU8US27"/>
<evidence type="ECO:0008006" key="4">
    <source>
        <dbReference type="Google" id="ProtNLM"/>
    </source>
</evidence>
<gene>
    <name evidence="2" type="ORF">BBD32_05120</name>
</gene>
<sequence>MSKSIYDYIAAWNFPCCFLSKIIIRYRSLKLKTMKKTILLYLLVYFYGVVSAQKNKNSFEKIDYYFTYKNYVENKPNIPEEAKIDIVENNSQYINYKSIISISTGEKIKKYFLIWGIKYNNELYFNMLNAPIEVNARKIFAKFDIVGKRYYVILLDTNKEKKAIGFNSNPYGGGIVGGVLNMKSKSTWKDKGGNSYKILFLDIQNPTISPSNPDNSLPLVLNTEKVLELYNNDPLIIDKLKKNEYMVEDFINFINNENTK</sequence>
<protein>
    <recommendedName>
        <fullName evidence="4">GLPGLI family protein</fullName>
    </recommendedName>
</protein>
<name>A0AAU8US27_9FLAO</name>
<dbReference type="EMBL" id="CP016374">
    <property type="protein sequence ID" value="AQX00880.1"/>
    <property type="molecule type" value="Genomic_DNA"/>
</dbReference>
<feature type="transmembrane region" description="Helical" evidence="1">
    <location>
        <begin position="36"/>
        <end position="52"/>
    </location>
</feature>
<feature type="transmembrane region" description="Helical" evidence="1">
    <location>
        <begin position="6"/>
        <end position="24"/>
    </location>
</feature>
<evidence type="ECO:0000313" key="2">
    <source>
        <dbReference type="EMBL" id="AQX00880.1"/>
    </source>
</evidence>
<keyword evidence="1" id="KW-0472">Membrane</keyword>
<accession>A0AAU8US27</accession>
<proteinExistence type="predicted"/>